<feature type="transmembrane region" description="Helical" evidence="7">
    <location>
        <begin position="48"/>
        <end position="69"/>
    </location>
</feature>
<evidence type="ECO:0000313" key="8">
    <source>
        <dbReference type="EMBL" id="MEI4271799.1"/>
    </source>
</evidence>
<dbReference type="RefSeq" id="WP_336403936.1">
    <property type="nucleotide sequence ID" value="NZ_JBAPLU010000007.1"/>
</dbReference>
<feature type="transmembrane region" description="Helical" evidence="7">
    <location>
        <begin position="144"/>
        <end position="167"/>
    </location>
</feature>
<keyword evidence="2" id="KW-0813">Transport</keyword>
<feature type="transmembrane region" description="Helical" evidence="7">
    <location>
        <begin position="268"/>
        <end position="288"/>
    </location>
</feature>
<dbReference type="Proteomes" id="UP001361570">
    <property type="component" value="Unassembled WGS sequence"/>
</dbReference>
<keyword evidence="9" id="KW-1185">Reference proteome</keyword>
<feature type="transmembrane region" description="Helical" evidence="7">
    <location>
        <begin position="295"/>
        <end position="318"/>
    </location>
</feature>
<accession>A0ABU8DSG5</accession>
<feature type="transmembrane region" description="Helical" evidence="7">
    <location>
        <begin position="108"/>
        <end position="132"/>
    </location>
</feature>
<evidence type="ECO:0000256" key="1">
    <source>
        <dbReference type="ARBA" id="ARBA00004651"/>
    </source>
</evidence>
<feature type="transmembrane region" description="Helical" evidence="7">
    <location>
        <begin position="324"/>
        <end position="343"/>
    </location>
</feature>
<protein>
    <submittedName>
        <fullName evidence="8">MFS transporter</fullName>
    </submittedName>
</protein>
<feature type="transmembrane region" description="Helical" evidence="7">
    <location>
        <begin position="364"/>
        <end position="383"/>
    </location>
</feature>
<evidence type="ECO:0000256" key="5">
    <source>
        <dbReference type="ARBA" id="ARBA00022989"/>
    </source>
</evidence>
<reference evidence="8 9" key="1">
    <citation type="submission" date="2024-03" db="EMBL/GenBank/DDBJ databases">
        <title>Draft genome sequence of Klenkia sp. LSe6-5.</title>
        <authorList>
            <person name="Duangmal K."/>
            <person name="Chantavorakit T."/>
        </authorList>
    </citation>
    <scope>NUCLEOTIDE SEQUENCE [LARGE SCALE GENOMIC DNA]</scope>
    <source>
        <strain evidence="8 9">LSe6-5</strain>
    </source>
</reference>
<dbReference type="Pfam" id="PF05977">
    <property type="entry name" value="MFS_3"/>
    <property type="match status" value="1"/>
</dbReference>
<evidence type="ECO:0000313" key="9">
    <source>
        <dbReference type="Proteomes" id="UP001361570"/>
    </source>
</evidence>
<evidence type="ECO:0000256" key="3">
    <source>
        <dbReference type="ARBA" id="ARBA00022475"/>
    </source>
</evidence>
<dbReference type="PANTHER" id="PTHR23513">
    <property type="entry name" value="INTEGRAL MEMBRANE EFFLUX PROTEIN-RELATED"/>
    <property type="match status" value="1"/>
</dbReference>
<dbReference type="CDD" id="cd06173">
    <property type="entry name" value="MFS_MefA_like"/>
    <property type="match status" value="1"/>
</dbReference>
<feature type="transmembrane region" description="Helical" evidence="7">
    <location>
        <begin position="81"/>
        <end position="102"/>
    </location>
</feature>
<feature type="transmembrane region" description="Helical" evidence="7">
    <location>
        <begin position="389"/>
        <end position="409"/>
    </location>
</feature>
<gene>
    <name evidence="8" type="ORF">TEK04_08690</name>
</gene>
<keyword evidence="5 7" id="KW-1133">Transmembrane helix</keyword>
<feature type="transmembrane region" description="Helical" evidence="7">
    <location>
        <begin position="173"/>
        <end position="193"/>
    </location>
</feature>
<evidence type="ECO:0000256" key="2">
    <source>
        <dbReference type="ARBA" id="ARBA00022448"/>
    </source>
</evidence>
<dbReference type="PANTHER" id="PTHR23513:SF6">
    <property type="entry name" value="MAJOR FACILITATOR SUPERFAMILY ASSOCIATED DOMAIN-CONTAINING PROTEIN"/>
    <property type="match status" value="1"/>
</dbReference>
<evidence type="ECO:0000256" key="6">
    <source>
        <dbReference type="ARBA" id="ARBA00023136"/>
    </source>
</evidence>
<dbReference type="InterPro" id="IPR010290">
    <property type="entry name" value="TM_effector"/>
</dbReference>
<dbReference type="InterPro" id="IPR036259">
    <property type="entry name" value="MFS_trans_sf"/>
</dbReference>
<keyword evidence="3" id="KW-1003">Cell membrane</keyword>
<organism evidence="8 9">
    <name type="scientific">Klenkia sesuvii</name>
    <dbReference type="NCBI Taxonomy" id="3103137"/>
    <lineage>
        <taxon>Bacteria</taxon>
        <taxon>Bacillati</taxon>
        <taxon>Actinomycetota</taxon>
        <taxon>Actinomycetes</taxon>
        <taxon>Geodermatophilales</taxon>
        <taxon>Geodermatophilaceae</taxon>
        <taxon>Klenkia</taxon>
    </lineage>
</organism>
<name>A0ABU8DSG5_9ACTN</name>
<keyword evidence="6 7" id="KW-0472">Membrane</keyword>
<dbReference type="EMBL" id="JBAPLU010000007">
    <property type="protein sequence ID" value="MEI4271799.1"/>
    <property type="molecule type" value="Genomic_DNA"/>
</dbReference>
<keyword evidence="4 7" id="KW-0812">Transmembrane</keyword>
<feature type="transmembrane region" description="Helical" evidence="7">
    <location>
        <begin position="235"/>
        <end position="256"/>
    </location>
</feature>
<evidence type="ECO:0000256" key="4">
    <source>
        <dbReference type="ARBA" id="ARBA00022692"/>
    </source>
</evidence>
<evidence type="ECO:0000256" key="7">
    <source>
        <dbReference type="SAM" id="Phobius"/>
    </source>
</evidence>
<proteinExistence type="predicted"/>
<feature type="transmembrane region" description="Helical" evidence="7">
    <location>
        <begin position="20"/>
        <end position="42"/>
    </location>
</feature>
<comment type="caution">
    <text evidence="8">The sequence shown here is derived from an EMBL/GenBank/DDBJ whole genome shotgun (WGS) entry which is preliminary data.</text>
</comment>
<comment type="subcellular location">
    <subcellularLocation>
        <location evidence="1">Cell membrane</location>
        <topology evidence="1">Multi-pass membrane protein</topology>
    </subcellularLocation>
</comment>
<dbReference type="Gene3D" id="1.20.1250.20">
    <property type="entry name" value="MFS general substrate transporter like domains"/>
    <property type="match status" value="1"/>
</dbReference>
<sequence length="419" mass="42181">MSTATTPVPLRRDPAFLRFLAARTVAVAGAAVTGVALPLLVFRLSGSAFLTAAVSAVAVLPYLVFGLVAGALADRVDRRRLMLGCQAVAGTALATVPLAAALDVLTVGHVLAAAAVLFTAFVWFDAASFGALPRLVGRSRLPEANSLVFTSASVVDVSFPAVAGLLIALVGPAFALGLDVLSYLVAGLLIASIRVPLSDARRPPAAEGPGLLARTAGDIREGLVFLWQQPVVRALSLFGFGQSLSAGAVTGLLVVYGVDGLGLDPGSGLVGGLYVAVAAGGLIAGASLTPLSRRVPVGWITIAAYAANAVLLLALALTTVVVPALALLVAWSTASVLSIVNGITTRQRVTPDALQGRVNTTARMIAWGGAPVGALTGGAVAGATDVRTAFLVATVGVGLSAVLSTASPLRRRRLLPEGA</sequence>
<dbReference type="SUPFAM" id="SSF103473">
    <property type="entry name" value="MFS general substrate transporter"/>
    <property type="match status" value="1"/>
</dbReference>